<gene>
    <name evidence="17" type="ORF">DFR31_2226</name>
</gene>
<evidence type="ECO:0000256" key="4">
    <source>
        <dbReference type="ARBA" id="ARBA00022448"/>
    </source>
</evidence>
<accession>A0A498C074</accession>
<keyword evidence="12 15" id="KW-0472">Membrane</keyword>
<dbReference type="OrthoDB" id="9805682at2"/>
<dbReference type="EMBL" id="RCDA01000003">
    <property type="protein sequence ID" value="RLK48347.1"/>
    <property type="molecule type" value="Genomic_DNA"/>
</dbReference>
<name>A0A498C074_9GAMM</name>
<dbReference type="InterPro" id="IPR003004">
    <property type="entry name" value="GspF/PilC"/>
</dbReference>
<keyword evidence="10" id="KW-0653">Protein transport</keyword>
<feature type="domain" description="Type II secretion system protein GspF" evidence="16">
    <location>
        <begin position="273"/>
        <end position="395"/>
    </location>
</feature>
<protein>
    <recommendedName>
        <fullName evidence="13">General secretion pathway protein F</fullName>
    </recommendedName>
</protein>
<keyword evidence="5" id="KW-1003">Cell membrane</keyword>
<evidence type="ECO:0000256" key="7">
    <source>
        <dbReference type="ARBA" id="ARBA00022692"/>
    </source>
</evidence>
<dbReference type="Gene3D" id="1.20.81.30">
    <property type="entry name" value="Type II secretion system (T2SS), domain F"/>
    <property type="match status" value="2"/>
</dbReference>
<evidence type="ECO:0000256" key="1">
    <source>
        <dbReference type="ARBA" id="ARBA00002684"/>
    </source>
</evidence>
<feature type="transmembrane region" description="Helical" evidence="15">
    <location>
        <begin position="169"/>
        <end position="192"/>
    </location>
</feature>
<comment type="similarity">
    <text evidence="3 14">Belongs to the GSP F family.</text>
</comment>
<dbReference type="GO" id="GO:0046872">
    <property type="term" value="F:metal ion binding"/>
    <property type="evidence" value="ECO:0007669"/>
    <property type="project" value="UniProtKB-KW"/>
</dbReference>
<evidence type="ECO:0000256" key="2">
    <source>
        <dbReference type="ARBA" id="ARBA00004429"/>
    </source>
</evidence>
<evidence type="ECO:0000259" key="16">
    <source>
        <dbReference type="Pfam" id="PF00482"/>
    </source>
</evidence>
<keyword evidence="8" id="KW-0479">Metal-binding</keyword>
<evidence type="ECO:0000256" key="15">
    <source>
        <dbReference type="SAM" id="Phobius"/>
    </source>
</evidence>
<dbReference type="PROSITE" id="PS00874">
    <property type="entry name" value="T2SP_F"/>
    <property type="match status" value="1"/>
</dbReference>
<feature type="domain" description="Type II secretion system protein GspF" evidence="16">
    <location>
        <begin position="71"/>
        <end position="193"/>
    </location>
</feature>
<dbReference type="Pfam" id="PF00482">
    <property type="entry name" value="T2SSF"/>
    <property type="match status" value="2"/>
</dbReference>
<dbReference type="GO" id="GO:0005886">
    <property type="term" value="C:plasma membrane"/>
    <property type="evidence" value="ECO:0007669"/>
    <property type="project" value="UniProtKB-SubCell"/>
</dbReference>
<proteinExistence type="inferred from homology"/>
<dbReference type="GO" id="GO:0015627">
    <property type="term" value="C:type II protein secretion system complex"/>
    <property type="evidence" value="ECO:0007669"/>
    <property type="project" value="InterPro"/>
</dbReference>
<evidence type="ECO:0000313" key="17">
    <source>
        <dbReference type="EMBL" id="RLK48347.1"/>
    </source>
</evidence>
<dbReference type="FunFam" id="1.20.81.30:FF:000001">
    <property type="entry name" value="Type II secretion system protein F"/>
    <property type="match status" value="2"/>
</dbReference>
<dbReference type="PANTHER" id="PTHR30012:SF0">
    <property type="entry name" value="TYPE II SECRETION SYSTEM PROTEIN F-RELATED"/>
    <property type="match status" value="1"/>
</dbReference>
<keyword evidence="4 14" id="KW-0813">Transport</keyword>
<keyword evidence="11 15" id="KW-1133">Transmembrane helix</keyword>
<evidence type="ECO:0000313" key="18">
    <source>
        <dbReference type="Proteomes" id="UP000275461"/>
    </source>
</evidence>
<evidence type="ECO:0000256" key="14">
    <source>
        <dbReference type="RuleBase" id="RU003923"/>
    </source>
</evidence>
<sequence length="404" mass="44373">MGAFEYQALDAGGRQRKGVLEGDTPRHVRTQLRERGLVPLQIQAVEEREARAGRGPLLARGVSATDLALLTRQMATLVRSGLPLEDVLRTVSRQTEKQRLKSLMLAVRNRVLEGYSLAQGLGEFPHVFPDIYRTTVAAGEKSGHLDVVLERLAEYTEGRQRMRQKVQMALFYPVILTLMAIGVTLTLLTYVVPEVVGVFDHIGQDLPLLTQALITTSDFMRDYVLYGAIGAIALFLVLGRLFQRPRARYALHALLLRLPLVGRLIRGVNAARFARTLSILTASSVPVLEALRVAGAVVSNEPMRQGVEAAARRVREGSGLASALEQTGYFPPITVHLIASGESGGKLEQMLDRAAENQERELESLTGMFLGLFEPLLILLMGGVVMVIVLAILLPVFELNQLVQ</sequence>
<comment type="caution">
    <text evidence="17">The sequence shown here is derived from an EMBL/GenBank/DDBJ whole genome shotgun (WGS) entry which is preliminary data.</text>
</comment>
<evidence type="ECO:0000256" key="10">
    <source>
        <dbReference type="ARBA" id="ARBA00022927"/>
    </source>
</evidence>
<evidence type="ECO:0000256" key="3">
    <source>
        <dbReference type="ARBA" id="ARBA00005745"/>
    </source>
</evidence>
<keyword evidence="9" id="KW-0106">Calcium</keyword>
<evidence type="ECO:0000256" key="13">
    <source>
        <dbReference type="ARBA" id="ARBA00030750"/>
    </source>
</evidence>
<evidence type="ECO:0000256" key="9">
    <source>
        <dbReference type="ARBA" id="ARBA00022837"/>
    </source>
</evidence>
<dbReference type="GO" id="GO:0015628">
    <property type="term" value="P:protein secretion by the type II secretion system"/>
    <property type="evidence" value="ECO:0007669"/>
    <property type="project" value="InterPro"/>
</dbReference>
<dbReference type="InterPro" id="IPR011850">
    <property type="entry name" value="T2SS_GspF"/>
</dbReference>
<organism evidence="17 18">
    <name type="scientific">Alkalispirillum mobile</name>
    <dbReference type="NCBI Taxonomy" id="85925"/>
    <lineage>
        <taxon>Bacteria</taxon>
        <taxon>Pseudomonadati</taxon>
        <taxon>Pseudomonadota</taxon>
        <taxon>Gammaproteobacteria</taxon>
        <taxon>Chromatiales</taxon>
        <taxon>Ectothiorhodospiraceae</taxon>
        <taxon>Alkalispirillum</taxon>
    </lineage>
</organism>
<dbReference type="InterPro" id="IPR018076">
    <property type="entry name" value="T2SS_GspF_dom"/>
</dbReference>
<feature type="transmembrane region" description="Helical" evidence="15">
    <location>
        <begin position="376"/>
        <end position="397"/>
    </location>
</feature>
<evidence type="ECO:0000256" key="5">
    <source>
        <dbReference type="ARBA" id="ARBA00022475"/>
    </source>
</evidence>
<dbReference type="AlphaFoldDB" id="A0A498C074"/>
<evidence type="ECO:0000256" key="6">
    <source>
        <dbReference type="ARBA" id="ARBA00022519"/>
    </source>
</evidence>
<dbReference type="InterPro" id="IPR042094">
    <property type="entry name" value="T2SS_GspF_sf"/>
</dbReference>
<dbReference type="Proteomes" id="UP000275461">
    <property type="component" value="Unassembled WGS sequence"/>
</dbReference>
<comment type="function">
    <text evidence="1">Component of the type II secretion system inner membrane complex required for the energy-dependent secretion of extracellular factors such as proteases and toxins from the periplasm.</text>
</comment>
<dbReference type="InterPro" id="IPR001992">
    <property type="entry name" value="T2SS_GspF/T4SS_PilC_CS"/>
</dbReference>
<evidence type="ECO:0000256" key="11">
    <source>
        <dbReference type="ARBA" id="ARBA00022989"/>
    </source>
</evidence>
<keyword evidence="18" id="KW-1185">Reference proteome</keyword>
<evidence type="ECO:0000256" key="8">
    <source>
        <dbReference type="ARBA" id="ARBA00022723"/>
    </source>
</evidence>
<comment type="subcellular location">
    <subcellularLocation>
        <location evidence="2 14">Cell inner membrane</location>
        <topology evidence="2 14">Multi-pass membrane protein</topology>
    </subcellularLocation>
</comment>
<reference evidence="17 18" key="1">
    <citation type="submission" date="2018-10" db="EMBL/GenBank/DDBJ databases">
        <title>Genomic Encyclopedia of Type Strains, Phase IV (KMG-IV): sequencing the most valuable type-strain genomes for metagenomic binning, comparative biology and taxonomic classification.</title>
        <authorList>
            <person name="Goeker M."/>
        </authorList>
    </citation>
    <scope>NUCLEOTIDE SEQUENCE [LARGE SCALE GENOMIC DNA]</scope>
    <source>
        <strain evidence="17 18">DSM 12769</strain>
    </source>
</reference>
<dbReference type="RefSeq" id="WP_121442742.1">
    <property type="nucleotide sequence ID" value="NZ_RCDA01000003.1"/>
</dbReference>
<dbReference type="NCBIfam" id="TIGR02120">
    <property type="entry name" value="GspF"/>
    <property type="match status" value="1"/>
</dbReference>
<keyword evidence="6" id="KW-0997">Cell inner membrane</keyword>
<keyword evidence="7 14" id="KW-0812">Transmembrane</keyword>
<evidence type="ECO:0000256" key="12">
    <source>
        <dbReference type="ARBA" id="ARBA00023136"/>
    </source>
</evidence>
<feature type="transmembrane region" description="Helical" evidence="15">
    <location>
        <begin position="223"/>
        <end position="242"/>
    </location>
</feature>
<dbReference type="PRINTS" id="PR00812">
    <property type="entry name" value="BCTERIALGSPF"/>
</dbReference>
<dbReference type="PANTHER" id="PTHR30012">
    <property type="entry name" value="GENERAL SECRETION PATHWAY PROTEIN"/>
    <property type="match status" value="1"/>
</dbReference>